<feature type="region of interest" description="Disordered" evidence="1">
    <location>
        <begin position="245"/>
        <end position="295"/>
    </location>
</feature>
<keyword evidence="4" id="KW-1185">Reference proteome</keyword>
<dbReference type="EMBL" id="JAFIRN010000013">
    <property type="protein sequence ID" value="KAG5836853.1"/>
    <property type="molecule type" value="Genomic_DNA"/>
</dbReference>
<sequence>MAAPCNSDHSPEIPKAMEIPKSEVSSPESADLSDSNQYHSNPSTPSRFSPPDVTVSGPGSAGRGSATASSSSIPTCRGMSWTPSETNSLIAVWGSERLNEARIQQLEVAGTMFSGKGPGPAVYERVSKALAELGYERTPSQCRERMKTLRRCYSRVKEHGVGKRKSSYSLEQLEKVFGQGGWDFQPCQPVLINSSGLYQEVESDGSTMEECSQEEWCNRDLAVFPEGEMETGEWDSFSVQQPCTTAVGADDEPEESKRRRSGNGYSRRELADRRKTEIRLPKKPAQELSQGSSDGIQKQEVMRNVIRILESAQVKWEPFQTWTDFSRLHLSNKLALFGVGYATRWREGVRYHHAEISAQVPLGKRLREYFNPEKAEGRALTARVQKMNWKGVFYKCLDITISEARCLELHLEVDWVPVRPSRPAGRYAPEGVPRAHGLYAIGAGRRRRLFPARGERSSRSPASPSRAGPPADAWVARGDLPLPGRRGGPDAPAVPARALQGHRRAPRSAGTLASRPLPAGERGPGAPPPPFTSSSSRWSWTSSPPGLWWNV</sequence>
<dbReference type="PANTHER" id="PTHR46933">
    <property type="entry name" value="MYB/SANT-LIKE DNA-BINDING DOMAIN-CONTAINING PROTEIN 2"/>
    <property type="match status" value="1"/>
</dbReference>
<gene>
    <name evidence="3" type="ORF">ANANG_G00233100</name>
</gene>
<feature type="compositionally biased region" description="Low complexity" evidence="1">
    <location>
        <begin position="532"/>
        <end position="551"/>
    </location>
</feature>
<organism evidence="3 4">
    <name type="scientific">Anguilla anguilla</name>
    <name type="common">European freshwater eel</name>
    <name type="synonym">Muraena anguilla</name>
    <dbReference type="NCBI Taxonomy" id="7936"/>
    <lineage>
        <taxon>Eukaryota</taxon>
        <taxon>Metazoa</taxon>
        <taxon>Chordata</taxon>
        <taxon>Craniata</taxon>
        <taxon>Vertebrata</taxon>
        <taxon>Euteleostomi</taxon>
        <taxon>Actinopterygii</taxon>
        <taxon>Neopterygii</taxon>
        <taxon>Teleostei</taxon>
        <taxon>Anguilliformes</taxon>
        <taxon>Anguillidae</taxon>
        <taxon>Anguilla</taxon>
    </lineage>
</organism>
<protein>
    <recommendedName>
        <fullName evidence="2">Myb/SANT-like DNA-binding domain-containing protein</fullName>
    </recommendedName>
</protein>
<evidence type="ECO:0000313" key="4">
    <source>
        <dbReference type="Proteomes" id="UP001044222"/>
    </source>
</evidence>
<feature type="compositionally biased region" description="Basic and acidic residues" evidence="1">
    <location>
        <begin position="266"/>
        <end position="280"/>
    </location>
</feature>
<evidence type="ECO:0000256" key="1">
    <source>
        <dbReference type="SAM" id="MobiDB-lite"/>
    </source>
</evidence>
<dbReference type="AlphaFoldDB" id="A0A9D3LXR9"/>
<comment type="caution">
    <text evidence="3">The sequence shown here is derived from an EMBL/GenBank/DDBJ whole genome shotgun (WGS) entry which is preliminary data.</text>
</comment>
<dbReference type="Gene3D" id="1.10.10.60">
    <property type="entry name" value="Homeodomain-like"/>
    <property type="match status" value="1"/>
</dbReference>
<accession>A0A9D3LXR9</accession>
<dbReference type="InterPro" id="IPR044822">
    <property type="entry name" value="Myb_DNA-bind_4"/>
</dbReference>
<reference evidence="3" key="1">
    <citation type="submission" date="2021-01" db="EMBL/GenBank/DDBJ databases">
        <title>A chromosome-scale assembly of European eel, Anguilla anguilla.</title>
        <authorList>
            <person name="Henkel C."/>
            <person name="Jong-Raadsen S.A."/>
            <person name="Dufour S."/>
            <person name="Weltzien F.-A."/>
            <person name="Palstra A.P."/>
            <person name="Pelster B."/>
            <person name="Spaink H.P."/>
            <person name="Van Den Thillart G.E."/>
            <person name="Jansen H."/>
            <person name="Zahm M."/>
            <person name="Klopp C."/>
            <person name="Cedric C."/>
            <person name="Louis A."/>
            <person name="Berthelot C."/>
            <person name="Parey E."/>
            <person name="Roest Crollius H."/>
            <person name="Montfort J."/>
            <person name="Robinson-Rechavi M."/>
            <person name="Bucao C."/>
            <person name="Bouchez O."/>
            <person name="Gislard M."/>
            <person name="Lluch J."/>
            <person name="Milhes M."/>
            <person name="Lampietro C."/>
            <person name="Lopez Roques C."/>
            <person name="Donnadieu C."/>
            <person name="Braasch I."/>
            <person name="Desvignes T."/>
            <person name="Postlethwait J."/>
            <person name="Bobe J."/>
            <person name="Guiguen Y."/>
            <person name="Dirks R."/>
        </authorList>
    </citation>
    <scope>NUCLEOTIDE SEQUENCE</scope>
    <source>
        <strain evidence="3">Tag_6206</strain>
        <tissue evidence="3">Liver</tissue>
    </source>
</reference>
<feature type="compositionally biased region" description="Polar residues" evidence="1">
    <location>
        <begin position="23"/>
        <end position="47"/>
    </location>
</feature>
<feature type="region of interest" description="Disordered" evidence="1">
    <location>
        <begin position="451"/>
        <end position="551"/>
    </location>
</feature>
<evidence type="ECO:0000259" key="2">
    <source>
        <dbReference type="Pfam" id="PF13837"/>
    </source>
</evidence>
<dbReference type="Proteomes" id="UP001044222">
    <property type="component" value="Chromosome 13"/>
</dbReference>
<feature type="region of interest" description="Disordered" evidence="1">
    <location>
        <begin position="1"/>
        <end position="80"/>
    </location>
</feature>
<evidence type="ECO:0000313" key="3">
    <source>
        <dbReference type="EMBL" id="KAG5836853.1"/>
    </source>
</evidence>
<feature type="domain" description="Myb/SANT-like DNA-binding" evidence="2">
    <location>
        <begin position="80"/>
        <end position="175"/>
    </location>
</feature>
<name>A0A9D3LXR9_ANGAN</name>
<dbReference type="PANTHER" id="PTHR46933:SF1">
    <property type="entry name" value="MYB_SANT-LIKE DNA-BINDING DOMAIN-CONTAINING PROTEIN 2"/>
    <property type="match status" value="1"/>
</dbReference>
<dbReference type="InterPro" id="IPR042792">
    <property type="entry name" value="MSANTD2"/>
</dbReference>
<feature type="compositionally biased region" description="Low complexity" evidence="1">
    <location>
        <begin position="63"/>
        <end position="72"/>
    </location>
</feature>
<dbReference type="Pfam" id="PF13837">
    <property type="entry name" value="Myb_DNA-bind_4"/>
    <property type="match status" value="1"/>
</dbReference>
<proteinExistence type="predicted"/>
<feature type="compositionally biased region" description="Low complexity" evidence="1">
    <location>
        <begin position="459"/>
        <end position="498"/>
    </location>
</feature>